<dbReference type="SMART" id="SM00256">
    <property type="entry name" value="FBOX"/>
    <property type="match status" value="1"/>
</dbReference>
<dbReference type="InterPro" id="IPR001810">
    <property type="entry name" value="F-box_dom"/>
</dbReference>
<feature type="domain" description="F-box" evidence="3">
    <location>
        <begin position="113"/>
        <end position="159"/>
    </location>
</feature>
<dbReference type="InterPro" id="IPR052121">
    <property type="entry name" value="F-box_SCF_Substrate_Recog"/>
</dbReference>
<dbReference type="AlphaFoldDB" id="A0AA38CHV0"/>
<reference evidence="4 5" key="1">
    <citation type="journal article" date="2021" name="Nat. Plants">
        <title>The Taxus genome provides insights into paclitaxel biosynthesis.</title>
        <authorList>
            <person name="Xiong X."/>
            <person name="Gou J."/>
            <person name="Liao Q."/>
            <person name="Li Y."/>
            <person name="Zhou Q."/>
            <person name="Bi G."/>
            <person name="Li C."/>
            <person name="Du R."/>
            <person name="Wang X."/>
            <person name="Sun T."/>
            <person name="Guo L."/>
            <person name="Liang H."/>
            <person name="Lu P."/>
            <person name="Wu Y."/>
            <person name="Zhang Z."/>
            <person name="Ro D.K."/>
            <person name="Shang Y."/>
            <person name="Huang S."/>
            <person name="Yan J."/>
        </authorList>
    </citation>
    <scope>NUCLEOTIDE SEQUENCE [LARGE SCALE GENOMIC DNA]</scope>
    <source>
        <strain evidence="4">Ta-2019</strain>
    </source>
</reference>
<dbReference type="SUPFAM" id="SSF81383">
    <property type="entry name" value="F-box domain"/>
    <property type="match status" value="1"/>
</dbReference>
<dbReference type="Proteomes" id="UP000824469">
    <property type="component" value="Unassembled WGS sequence"/>
</dbReference>
<evidence type="ECO:0000313" key="4">
    <source>
        <dbReference type="EMBL" id="KAH9297258.1"/>
    </source>
</evidence>
<protein>
    <recommendedName>
        <fullName evidence="3">F-box domain-containing protein</fullName>
    </recommendedName>
</protein>
<dbReference type="GO" id="GO:0005737">
    <property type="term" value="C:cytoplasm"/>
    <property type="evidence" value="ECO:0007669"/>
    <property type="project" value="TreeGrafter"/>
</dbReference>
<evidence type="ECO:0000259" key="3">
    <source>
        <dbReference type="PROSITE" id="PS50181"/>
    </source>
</evidence>
<dbReference type="PANTHER" id="PTHR46550">
    <property type="entry name" value="F-BOX ONLY PROTEIN 3"/>
    <property type="match status" value="1"/>
</dbReference>
<gene>
    <name evidence="4" type="ORF">KI387_028940</name>
</gene>
<dbReference type="InterPro" id="IPR036047">
    <property type="entry name" value="F-box-like_dom_sf"/>
</dbReference>
<comment type="caution">
    <text evidence="4">The sequence shown here is derived from an EMBL/GenBank/DDBJ whole genome shotgun (WGS) entry which is preliminary data.</text>
</comment>
<dbReference type="OMA" id="QHNGQEN"/>
<dbReference type="Pfam" id="PF12937">
    <property type="entry name" value="F-box-like"/>
    <property type="match status" value="1"/>
</dbReference>
<evidence type="ECO:0000256" key="2">
    <source>
        <dbReference type="ARBA" id="ARBA00022786"/>
    </source>
</evidence>
<dbReference type="Gene3D" id="1.20.1280.50">
    <property type="match status" value="1"/>
</dbReference>
<proteinExistence type="predicted"/>
<evidence type="ECO:0000256" key="1">
    <source>
        <dbReference type="ARBA" id="ARBA00004906"/>
    </source>
</evidence>
<keyword evidence="2" id="KW-0833">Ubl conjugation pathway</keyword>
<name>A0AA38CHV0_TAXCH</name>
<dbReference type="PROSITE" id="PS50181">
    <property type="entry name" value="FBOX"/>
    <property type="match status" value="1"/>
</dbReference>
<comment type="pathway">
    <text evidence="1">Protein modification; protein ubiquitination.</text>
</comment>
<evidence type="ECO:0000313" key="5">
    <source>
        <dbReference type="Proteomes" id="UP000824469"/>
    </source>
</evidence>
<sequence>MEITTTSLEDDKIIINIKNNISERGEDDEDDESLAQFLEAEVLAQDVCEYSQDLNQEDLTLRPCKRICLGKEWKKEVDADEYAKNLDFAETRQNAKALRSHCGNLKPKPCIQSCPFSTIPSELYPNIFKFLSPVDLVNCALACKFMRVGASDESLWHRLFYMRWGLPEPDHRDLQQCAWKSLYIERDRSDMIDFVRDSPIEFQEYYIQMQAVKRNEAPIPSKLKEDLKIPATIVDDQISQWKQSRGLPDVVAGDHVCSGSTCTYSQAGDIFLCEKTGCVHVCDHTCRDTLYDASNQLLVCTISGRCSEQWISISEEEVDPGHHQDDTAAVDEAEPLTTAEQLTRAYLLGYNCNDEKELELAL</sequence>
<feature type="non-terminal residue" evidence="4">
    <location>
        <position position="362"/>
    </location>
</feature>
<accession>A0AA38CHV0</accession>
<dbReference type="PANTHER" id="PTHR46550:SF1">
    <property type="entry name" value="F-BOX PROTEIN 3"/>
    <property type="match status" value="1"/>
</dbReference>
<organism evidence="4 5">
    <name type="scientific">Taxus chinensis</name>
    <name type="common">Chinese yew</name>
    <name type="synonym">Taxus wallichiana var. chinensis</name>
    <dbReference type="NCBI Taxonomy" id="29808"/>
    <lineage>
        <taxon>Eukaryota</taxon>
        <taxon>Viridiplantae</taxon>
        <taxon>Streptophyta</taxon>
        <taxon>Embryophyta</taxon>
        <taxon>Tracheophyta</taxon>
        <taxon>Spermatophyta</taxon>
        <taxon>Pinopsida</taxon>
        <taxon>Pinidae</taxon>
        <taxon>Conifers II</taxon>
        <taxon>Cupressales</taxon>
        <taxon>Taxaceae</taxon>
        <taxon>Taxus</taxon>
    </lineage>
</organism>
<keyword evidence="5" id="KW-1185">Reference proteome</keyword>
<dbReference type="EMBL" id="JAHRHJ020000010">
    <property type="protein sequence ID" value="KAH9297258.1"/>
    <property type="molecule type" value="Genomic_DNA"/>
</dbReference>